<gene>
    <name evidence="1" type="ORF">GCM10009098_20500</name>
</gene>
<evidence type="ECO:0000313" key="2">
    <source>
        <dbReference type="Proteomes" id="UP001501169"/>
    </source>
</evidence>
<sequence length="85" mass="9377">MASIKNSGNSFNSKATYIRPTKDILVSNREAEFRKMFPNLEVIELEGPHFILQSQPEACAKHIKEVVGDLTTTDCGRGAASLHCI</sequence>
<evidence type="ECO:0000313" key="1">
    <source>
        <dbReference type="EMBL" id="GAA0552696.1"/>
    </source>
</evidence>
<accession>A0ABN1DUK4</accession>
<dbReference type="Gene3D" id="3.40.50.1820">
    <property type="entry name" value="alpha/beta hydrolase"/>
    <property type="match status" value="1"/>
</dbReference>
<reference evidence="1 2" key="1">
    <citation type="journal article" date="2019" name="Int. J. Syst. Evol. Microbiol.">
        <title>The Global Catalogue of Microorganisms (GCM) 10K type strain sequencing project: providing services to taxonomists for standard genome sequencing and annotation.</title>
        <authorList>
            <consortium name="The Broad Institute Genomics Platform"/>
            <consortium name="The Broad Institute Genome Sequencing Center for Infectious Disease"/>
            <person name="Wu L."/>
            <person name="Ma J."/>
        </authorList>
    </citation>
    <scope>NUCLEOTIDE SEQUENCE [LARGE SCALE GENOMIC DNA]</scope>
    <source>
        <strain evidence="1 2">JCM 14331</strain>
    </source>
</reference>
<keyword evidence="2" id="KW-1185">Reference proteome</keyword>
<comment type="caution">
    <text evidence="1">The sequence shown here is derived from an EMBL/GenBank/DDBJ whole genome shotgun (WGS) entry which is preliminary data.</text>
</comment>
<organism evidence="1 2">
    <name type="scientific">Rheinheimera aquimaris</name>
    <dbReference type="NCBI Taxonomy" id="412437"/>
    <lineage>
        <taxon>Bacteria</taxon>
        <taxon>Pseudomonadati</taxon>
        <taxon>Pseudomonadota</taxon>
        <taxon>Gammaproteobacteria</taxon>
        <taxon>Chromatiales</taxon>
        <taxon>Chromatiaceae</taxon>
        <taxon>Rheinheimera</taxon>
    </lineage>
</organism>
<protein>
    <submittedName>
        <fullName evidence="1">Uncharacterized protein</fullName>
    </submittedName>
</protein>
<name>A0ABN1DUK4_9GAMM</name>
<dbReference type="InterPro" id="IPR029058">
    <property type="entry name" value="AB_hydrolase_fold"/>
</dbReference>
<dbReference type="EMBL" id="BAAAEO010000003">
    <property type="protein sequence ID" value="GAA0552696.1"/>
    <property type="molecule type" value="Genomic_DNA"/>
</dbReference>
<dbReference type="SUPFAM" id="SSF53474">
    <property type="entry name" value="alpha/beta-Hydrolases"/>
    <property type="match status" value="1"/>
</dbReference>
<proteinExistence type="predicted"/>
<dbReference type="Proteomes" id="UP001501169">
    <property type="component" value="Unassembled WGS sequence"/>
</dbReference>